<evidence type="ECO:0000256" key="2">
    <source>
        <dbReference type="PIRSR" id="PIRSR613078-2"/>
    </source>
</evidence>
<proteinExistence type="predicted"/>
<protein>
    <submittedName>
        <fullName evidence="3">2,3-bisphosphoglycerate-dependent phosphoglycerate mutase</fullName>
    </submittedName>
</protein>
<dbReference type="SMART" id="SM00855">
    <property type="entry name" value="PGAM"/>
    <property type="match status" value="1"/>
</dbReference>
<dbReference type="RefSeq" id="WP_091847238.1">
    <property type="nucleotide sequence ID" value="NZ_FMBL01000001.1"/>
</dbReference>
<dbReference type="AlphaFoldDB" id="A0A1C4H1D8"/>
<organism evidence="3 4">
    <name type="scientific">Bifidobacterium commune</name>
    <dbReference type="NCBI Taxonomy" id="1505727"/>
    <lineage>
        <taxon>Bacteria</taxon>
        <taxon>Bacillati</taxon>
        <taxon>Actinomycetota</taxon>
        <taxon>Actinomycetes</taxon>
        <taxon>Bifidobacteriales</taxon>
        <taxon>Bifidobacteriaceae</taxon>
        <taxon>Bifidobacterium</taxon>
    </lineage>
</organism>
<dbReference type="STRING" id="1505727.GA0061077_0391"/>
<gene>
    <name evidence="3" type="ORF">GA0061077_0391</name>
</gene>
<evidence type="ECO:0000256" key="1">
    <source>
        <dbReference type="PIRSR" id="PIRSR613078-1"/>
    </source>
</evidence>
<reference evidence="4" key="1">
    <citation type="submission" date="2016-08" db="EMBL/GenBank/DDBJ databases">
        <authorList>
            <person name="Varghese N."/>
            <person name="Submissions Spin"/>
        </authorList>
    </citation>
    <scope>NUCLEOTIDE SEQUENCE [LARGE SCALE GENOMIC DNA]</scope>
    <source>
        <strain evidence="4">R-52791</strain>
    </source>
</reference>
<dbReference type="OrthoDB" id="4697614at2"/>
<dbReference type="SUPFAM" id="SSF53254">
    <property type="entry name" value="Phosphoglycerate mutase-like"/>
    <property type="match status" value="1"/>
</dbReference>
<keyword evidence="4" id="KW-1185">Reference proteome</keyword>
<name>A0A1C4H1D8_9BIFI</name>
<dbReference type="InterPro" id="IPR029033">
    <property type="entry name" value="His_PPase_superfam"/>
</dbReference>
<dbReference type="Pfam" id="PF00300">
    <property type="entry name" value="His_Phos_1"/>
    <property type="match status" value="1"/>
</dbReference>
<feature type="active site" description="Proton donor/acceptor" evidence="1">
    <location>
        <position position="103"/>
    </location>
</feature>
<dbReference type="CDD" id="cd07067">
    <property type="entry name" value="HP_PGM_like"/>
    <property type="match status" value="1"/>
</dbReference>
<feature type="binding site" evidence="2">
    <location>
        <position position="79"/>
    </location>
    <ligand>
        <name>substrate</name>
    </ligand>
</feature>
<dbReference type="InterPro" id="IPR050275">
    <property type="entry name" value="PGM_Phosphatase"/>
</dbReference>
<dbReference type="GO" id="GO:0016791">
    <property type="term" value="F:phosphatase activity"/>
    <property type="evidence" value="ECO:0007669"/>
    <property type="project" value="TreeGrafter"/>
</dbReference>
<dbReference type="PANTHER" id="PTHR48100">
    <property type="entry name" value="BROAD-SPECIFICITY PHOSPHATASE YOR283W-RELATED"/>
    <property type="match status" value="1"/>
</dbReference>
<dbReference type="Gene3D" id="3.40.50.1240">
    <property type="entry name" value="Phosphoglycerate mutase-like"/>
    <property type="match status" value="1"/>
</dbReference>
<evidence type="ECO:0000313" key="4">
    <source>
        <dbReference type="Proteomes" id="UP000242610"/>
    </source>
</evidence>
<accession>A0A1C4H1D8</accession>
<dbReference type="PANTHER" id="PTHR48100:SF62">
    <property type="entry name" value="GLUCOSYL-3-PHOSPHOGLYCERATE PHOSPHATASE"/>
    <property type="match status" value="1"/>
</dbReference>
<feature type="binding site" evidence="2">
    <location>
        <begin position="20"/>
        <end position="27"/>
    </location>
    <ligand>
        <name>substrate</name>
    </ligand>
</feature>
<evidence type="ECO:0000313" key="3">
    <source>
        <dbReference type="EMBL" id="SCC78719.1"/>
    </source>
</evidence>
<feature type="binding site" evidence="2">
    <location>
        <begin position="103"/>
        <end position="106"/>
    </location>
    <ligand>
        <name>substrate</name>
    </ligand>
</feature>
<dbReference type="GO" id="GO:0005737">
    <property type="term" value="C:cytoplasm"/>
    <property type="evidence" value="ECO:0007669"/>
    <property type="project" value="TreeGrafter"/>
</dbReference>
<sequence>MDFRAEFVSDFNVRSLTLVRHGRTAYNAAGRIQGSTDIPLDEVGDWQVHQSGKALKRLYVDSVQDKNRRQLIVSSDLGRAMATAHAFADLIGEDVHPDPRVRERDYGDWEGESIAEIANKYPEDFTSWVRGEGGELKHNVEPDDHVGQRSVQAIAEWARNADKNTDLYIFSHGACIADTIRTLLNADSGNDSNSVVSSMTNAHWARLTPICGPNKLMRWMLSDYNHGPAIADIPEWENPAL</sequence>
<dbReference type="InterPro" id="IPR013078">
    <property type="entry name" value="His_Pase_superF_clade-1"/>
</dbReference>
<dbReference type="Proteomes" id="UP000242610">
    <property type="component" value="Unassembled WGS sequence"/>
</dbReference>
<feature type="active site" description="Tele-phosphohistidine intermediate" evidence="1">
    <location>
        <position position="21"/>
    </location>
</feature>
<dbReference type="EMBL" id="FMBL01000001">
    <property type="protein sequence ID" value="SCC78719.1"/>
    <property type="molecule type" value="Genomic_DNA"/>
</dbReference>